<accession>A0A1Q9CIE2</accession>
<name>A0A1Q9CIE2_SYMMI</name>
<dbReference type="AlphaFoldDB" id="A0A1Q9CIE2"/>
<comment type="caution">
    <text evidence="1">The sequence shown here is derived from an EMBL/GenBank/DDBJ whole genome shotgun (WGS) entry which is preliminary data.</text>
</comment>
<dbReference type="OrthoDB" id="448790at2759"/>
<keyword evidence="2" id="KW-1185">Reference proteome</keyword>
<reference evidence="1 2" key="1">
    <citation type="submission" date="2016-02" db="EMBL/GenBank/DDBJ databases">
        <title>Genome analysis of coral dinoflagellate symbionts highlights evolutionary adaptations to a symbiotic lifestyle.</title>
        <authorList>
            <person name="Aranda M."/>
            <person name="Li Y."/>
            <person name="Liew Y.J."/>
            <person name="Baumgarten S."/>
            <person name="Simakov O."/>
            <person name="Wilson M."/>
            <person name="Piel J."/>
            <person name="Ashoor H."/>
            <person name="Bougouffa S."/>
            <person name="Bajic V.B."/>
            <person name="Ryu T."/>
            <person name="Ravasi T."/>
            <person name="Bayer T."/>
            <person name="Micklem G."/>
            <person name="Kim H."/>
            <person name="Bhak J."/>
            <person name="Lajeunesse T.C."/>
            <person name="Voolstra C.R."/>
        </authorList>
    </citation>
    <scope>NUCLEOTIDE SEQUENCE [LARGE SCALE GENOMIC DNA]</scope>
    <source>
        <strain evidence="1 2">CCMP2467</strain>
    </source>
</reference>
<evidence type="ECO:0000313" key="2">
    <source>
        <dbReference type="Proteomes" id="UP000186817"/>
    </source>
</evidence>
<evidence type="ECO:0000313" key="1">
    <source>
        <dbReference type="EMBL" id="OLP82709.1"/>
    </source>
</evidence>
<dbReference type="EMBL" id="LSRX01001172">
    <property type="protein sequence ID" value="OLP82709.1"/>
    <property type="molecule type" value="Genomic_DNA"/>
</dbReference>
<proteinExistence type="predicted"/>
<gene>
    <name evidence="1" type="ORF">AK812_SmicGene36612</name>
</gene>
<organism evidence="1 2">
    <name type="scientific">Symbiodinium microadriaticum</name>
    <name type="common">Dinoflagellate</name>
    <name type="synonym">Zooxanthella microadriatica</name>
    <dbReference type="NCBI Taxonomy" id="2951"/>
    <lineage>
        <taxon>Eukaryota</taxon>
        <taxon>Sar</taxon>
        <taxon>Alveolata</taxon>
        <taxon>Dinophyceae</taxon>
        <taxon>Suessiales</taxon>
        <taxon>Symbiodiniaceae</taxon>
        <taxon>Symbiodinium</taxon>
    </lineage>
</organism>
<protein>
    <submittedName>
        <fullName evidence="1">Uncharacterized protein</fullName>
    </submittedName>
</protein>
<dbReference type="Proteomes" id="UP000186817">
    <property type="component" value="Unassembled WGS sequence"/>
</dbReference>
<sequence>MAASAEEHVPNALQVMSPNATATQEVLRGNVEANHESVGGLVNGVTAAPLQDGLPISGIQVGTVNPLSSDGVVATQEQVNVPMNEAIHAVVPGQGQTLSTPSVALEDGSVHSVSASVQQGSSSLTVVRWITRLNEIFLSIKGGFLVQKLAEMRSSIIYELRGCGYLKQDGVTNDPSIKVIQEDFSMRVPNDPTLKDLLEDFSVRGMSNLSWKDLLEDFGARPMRDLSIKVIFEDLSMLQACRVLEVNVVIRLLALRVWPLGRSNKIEMFVHA</sequence>